<keyword evidence="10 13" id="KW-1133">Transmembrane helix</keyword>
<dbReference type="VEuPathDB" id="FungiDB:BCV72DRAFT_338888"/>
<dbReference type="Gene3D" id="3.50.50.60">
    <property type="entry name" value="FAD/NAD(P)-binding domain"/>
    <property type="match status" value="1"/>
</dbReference>
<comment type="function">
    <text evidence="13">Catalyzes the stereospecific oxidation of squalene to (S)-2,3-epoxysqualene, and is considered to be a rate-limiting enzyme in steroid biosynthesis.</text>
</comment>
<evidence type="ECO:0000256" key="3">
    <source>
        <dbReference type="ARBA" id="ARBA00004477"/>
    </source>
</evidence>
<gene>
    <name evidence="15" type="ORF">BCV71DRAFT_267941</name>
</gene>
<keyword evidence="7 13" id="KW-0256">Endoplasmic reticulum</keyword>
<dbReference type="EC" id="1.14.14.17" evidence="13"/>
<feature type="transmembrane region" description="Helical" evidence="13">
    <location>
        <begin position="442"/>
        <end position="461"/>
    </location>
</feature>
<evidence type="ECO:0000256" key="1">
    <source>
        <dbReference type="ARBA" id="ARBA00001974"/>
    </source>
</evidence>
<dbReference type="GO" id="GO:0005789">
    <property type="term" value="C:endoplasmic reticulum membrane"/>
    <property type="evidence" value="ECO:0007669"/>
    <property type="project" value="UniProtKB-SubCell"/>
</dbReference>
<reference evidence="15 16" key="1">
    <citation type="journal article" date="2016" name="Proc. Natl. Acad. Sci. U.S.A.">
        <title>Lipid metabolic changes in an early divergent fungus govern the establishment of a mutualistic symbiosis with endobacteria.</title>
        <authorList>
            <person name="Lastovetsky O.A."/>
            <person name="Gaspar M.L."/>
            <person name="Mondo S.J."/>
            <person name="LaButti K.M."/>
            <person name="Sandor L."/>
            <person name="Grigoriev I.V."/>
            <person name="Henry S.A."/>
            <person name="Pawlowska T.E."/>
        </authorList>
    </citation>
    <scope>NUCLEOTIDE SEQUENCE [LARGE SCALE GENOMIC DNA]</scope>
    <source>
        <strain evidence="15 16">ATCC 11559</strain>
    </source>
</reference>
<dbReference type="Pfam" id="PF08491">
    <property type="entry name" value="SE"/>
    <property type="match status" value="1"/>
</dbReference>
<keyword evidence="11 13" id="KW-0560">Oxidoreductase</keyword>
<keyword evidence="6 13" id="KW-0812">Transmembrane</keyword>
<evidence type="ECO:0000256" key="13">
    <source>
        <dbReference type="RuleBase" id="RU367121"/>
    </source>
</evidence>
<dbReference type="PANTHER" id="PTHR10835">
    <property type="entry name" value="SQUALENE MONOOXYGENASE"/>
    <property type="match status" value="1"/>
</dbReference>
<comment type="subcellular location">
    <subcellularLocation>
        <location evidence="3 13">Endoplasmic reticulum membrane</location>
        <topology evidence="3 13">Multi-pass membrane protein</topology>
    </subcellularLocation>
    <subcellularLocation>
        <location evidence="2">Microsome membrane</location>
        <topology evidence="2">Multi-pass membrane protein</topology>
    </subcellularLocation>
</comment>
<dbReference type="InterPro" id="IPR013698">
    <property type="entry name" value="Squalene_epoxidase"/>
</dbReference>
<name>A0A0A1P4Z2_RHIZD</name>
<comment type="similarity">
    <text evidence="4 13">Belongs to the squalene monooxygenase family.</text>
</comment>
<evidence type="ECO:0000256" key="11">
    <source>
        <dbReference type="ARBA" id="ARBA00023002"/>
    </source>
</evidence>
<evidence type="ECO:0000259" key="14">
    <source>
        <dbReference type="Pfam" id="PF08491"/>
    </source>
</evidence>
<dbReference type="GO" id="GO:0006696">
    <property type="term" value="P:ergosterol biosynthetic process"/>
    <property type="evidence" value="ECO:0007669"/>
    <property type="project" value="TreeGrafter"/>
</dbReference>
<comment type="catalytic activity">
    <reaction evidence="13">
        <text>squalene + reduced [NADPH--hemoprotein reductase] + O2 = (S)-2,3-epoxysqualene + oxidized [NADPH--hemoprotein reductase] + H2O + H(+)</text>
        <dbReference type="Rhea" id="RHEA:25282"/>
        <dbReference type="Rhea" id="RHEA-COMP:11964"/>
        <dbReference type="Rhea" id="RHEA-COMP:11965"/>
        <dbReference type="ChEBI" id="CHEBI:15377"/>
        <dbReference type="ChEBI" id="CHEBI:15378"/>
        <dbReference type="ChEBI" id="CHEBI:15379"/>
        <dbReference type="ChEBI" id="CHEBI:15440"/>
        <dbReference type="ChEBI" id="CHEBI:15441"/>
        <dbReference type="ChEBI" id="CHEBI:57618"/>
        <dbReference type="ChEBI" id="CHEBI:58210"/>
        <dbReference type="EC" id="1.14.14.17"/>
    </reaction>
</comment>
<accession>A0A0A1P4Z2</accession>
<evidence type="ECO:0000256" key="12">
    <source>
        <dbReference type="ARBA" id="ARBA00023136"/>
    </source>
</evidence>
<evidence type="ECO:0000256" key="9">
    <source>
        <dbReference type="ARBA" id="ARBA00022848"/>
    </source>
</evidence>
<comment type="cofactor">
    <cofactor evidence="1 13">
        <name>FAD</name>
        <dbReference type="ChEBI" id="CHEBI:57692"/>
    </cofactor>
</comment>
<dbReference type="EMBL" id="KV921503">
    <property type="protein sequence ID" value="ORE13906.1"/>
    <property type="molecule type" value="Genomic_DNA"/>
</dbReference>
<dbReference type="PANTHER" id="PTHR10835:SF0">
    <property type="entry name" value="SQUALENE MONOOXYGENASE"/>
    <property type="match status" value="1"/>
</dbReference>
<dbReference type="PRINTS" id="PR00420">
    <property type="entry name" value="RNGMNOXGNASE"/>
</dbReference>
<feature type="domain" description="Squalene epoxidase" evidence="14">
    <location>
        <begin position="167"/>
        <end position="436"/>
    </location>
</feature>
<sequence length="466" mass="51970">MSPSEPITEYDLIIVGAGIVGCSAARAFGSDGRKVLLLERDLAEPDRIVGELLQPGGINALKELGLQDCVEGIDGIPCYGYGVIYNGETVHIPYPNDKLTEKPAVGKSFHHGRFINNLRKAARATENVDIRELTVNTLIKEHQIEGANRVVGVSAQDKSGQEFKFYAPLTIVCDGIFSKFRKEITEKTPDVRSNFVGFVMKDLELPFPNHGHVVLAKPSPILMYQISTHDTRILVDIPGKLPSASNGDLKKYMEQVVAPELPDSIRPKFLEALETERLRSMPNGFLPPTMNQTEGMIVLGDAMNIRHPLTGGGMTVAFNDVVILKKMLSPENVPHLSDSELVVKQLKKFHWKRKRYCTSINVLAMALYRLFAANDDYNLAVLQRGCFSYFQLGGICIEEPVGLLSGLIQRPLVLVYHFFAVAFHAIYIEAKRNGWSRAHHSFIMIFTVLYAACVTILPYLWSETKR</sequence>
<evidence type="ECO:0000256" key="5">
    <source>
        <dbReference type="ARBA" id="ARBA00022630"/>
    </source>
</evidence>
<dbReference type="Proteomes" id="UP000242381">
    <property type="component" value="Unassembled WGS sequence"/>
</dbReference>
<evidence type="ECO:0000256" key="10">
    <source>
        <dbReference type="ARBA" id="ARBA00022989"/>
    </source>
</evidence>
<evidence type="ECO:0000256" key="6">
    <source>
        <dbReference type="ARBA" id="ARBA00022692"/>
    </source>
</evidence>
<dbReference type="InterPro" id="IPR040125">
    <property type="entry name" value="Squalene_monox"/>
</dbReference>
<dbReference type="FunFam" id="3.50.50.60:FF:000166">
    <property type="entry name" value="Squalene monooxygenase Erg1"/>
    <property type="match status" value="1"/>
</dbReference>
<evidence type="ECO:0000313" key="16">
    <source>
        <dbReference type="Proteomes" id="UP000242381"/>
    </source>
</evidence>
<dbReference type="SUPFAM" id="SSF51905">
    <property type="entry name" value="FAD/NAD(P)-binding domain"/>
    <property type="match status" value="1"/>
</dbReference>
<evidence type="ECO:0000256" key="8">
    <source>
        <dbReference type="ARBA" id="ARBA00022827"/>
    </source>
</evidence>
<protein>
    <recommendedName>
        <fullName evidence="13">Squalene monooxygenase</fullName>
        <ecNumber evidence="13">1.14.14.17</ecNumber>
    </recommendedName>
</protein>
<feature type="transmembrane region" description="Helical" evidence="13">
    <location>
        <begin position="413"/>
        <end position="430"/>
    </location>
</feature>
<keyword evidence="9" id="KW-0492">Microsome</keyword>
<dbReference type="SMR" id="A0A0A1P4Z2"/>
<dbReference type="GO" id="GO:0050660">
    <property type="term" value="F:flavin adenine dinucleotide binding"/>
    <property type="evidence" value="ECO:0007669"/>
    <property type="project" value="UniProtKB-UniRule"/>
</dbReference>
<evidence type="ECO:0000313" key="15">
    <source>
        <dbReference type="EMBL" id="ORE13906.1"/>
    </source>
</evidence>
<dbReference type="AlphaFoldDB" id="A0A0A1P4Z2"/>
<evidence type="ECO:0000256" key="4">
    <source>
        <dbReference type="ARBA" id="ARBA00008802"/>
    </source>
</evidence>
<proteinExistence type="inferred from homology"/>
<keyword evidence="8 13" id="KW-0274">FAD</keyword>
<keyword evidence="12 13" id="KW-0472">Membrane</keyword>
<keyword evidence="5 13" id="KW-0285">Flavoprotein</keyword>
<dbReference type="OMA" id="AKRTFYW"/>
<dbReference type="InterPro" id="IPR036188">
    <property type="entry name" value="FAD/NAD-bd_sf"/>
</dbReference>
<evidence type="ECO:0000256" key="7">
    <source>
        <dbReference type="ARBA" id="ARBA00022824"/>
    </source>
</evidence>
<evidence type="ECO:0000256" key="2">
    <source>
        <dbReference type="ARBA" id="ARBA00004154"/>
    </source>
</evidence>
<dbReference type="GO" id="GO:0004506">
    <property type="term" value="F:squalene monooxygenase activity"/>
    <property type="evidence" value="ECO:0007669"/>
    <property type="project" value="UniProtKB-UniRule"/>
</dbReference>
<organism evidence="15 16">
    <name type="scientific">Rhizopus microsporus</name>
    <dbReference type="NCBI Taxonomy" id="58291"/>
    <lineage>
        <taxon>Eukaryota</taxon>
        <taxon>Fungi</taxon>
        <taxon>Fungi incertae sedis</taxon>
        <taxon>Mucoromycota</taxon>
        <taxon>Mucoromycotina</taxon>
        <taxon>Mucoromycetes</taxon>
        <taxon>Mucorales</taxon>
        <taxon>Mucorineae</taxon>
        <taxon>Rhizopodaceae</taxon>
        <taxon>Rhizopus</taxon>
    </lineage>
</organism>
<dbReference type="UniPathway" id="UPA00767">
    <property type="reaction ID" value="UER00752"/>
</dbReference>